<dbReference type="Proteomes" id="UP000254920">
    <property type="component" value="Unassembled WGS sequence"/>
</dbReference>
<dbReference type="InterPro" id="IPR002877">
    <property type="entry name" value="RNA_MeTrfase_FtsJ_dom"/>
</dbReference>
<proteinExistence type="inferred from homology"/>
<dbReference type="GO" id="GO:0008168">
    <property type="term" value="F:methyltransferase activity"/>
    <property type="evidence" value="ECO:0007669"/>
    <property type="project" value="UniProtKB-KW"/>
</dbReference>
<dbReference type="CDD" id="cd00165">
    <property type="entry name" value="S4"/>
    <property type="match status" value="1"/>
</dbReference>
<evidence type="ECO:0000259" key="4">
    <source>
        <dbReference type="SMART" id="SM00363"/>
    </source>
</evidence>
<dbReference type="SMART" id="SM00363">
    <property type="entry name" value="S4"/>
    <property type="match status" value="1"/>
</dbReference>
<evidence type="ECO:0000256" key="2">
    <source>
        <dbReference type="ARBA" id="ARBA00029460"/>
    </source>
</evidence>
<dbReference type="PROSITE" id="PS50889">
    <property type="entry name" value="S4"/>
    <property type="match status" value="1"/>
</dbReference>
<comment type="similarity">
    <text evidence="2">Belongs to the TlyA family.</text>
</comment>
<dbReference type="STRING" id="32024.GCA_000788295_00883"/>
<sequence>MRFDQFVANKLSISRNKALNLIKEDKVFLDGKLSNSPSANVISGEISLNEQIFVSRGALKLKPFLKELNLNFNSMNALDVGSSTGGFVEILLQNGVKSVTALDVGTMQLDKNLRNDSRVVVMENTDIRDFKSEVKFDITTCDVSFISLKNIMQNLKNLTEGIIITLFKPQFEVGIFAKRNKKGVVTDQKAIIFARRDFELFCINLGLEIILTKECNISGKNGNKEYFYAFRQI</sequence>
<keyword evidence="1 3" id="KW-0694">RNA-binding</keyword>
<dbReference type="InterPro" id="IPR029063">
    <property type="entry name" value="SAM-dependent_MTases_sf"/>
</dbReference>
<dbReference type="RefSeq" id="WP_089182109.1">
    <property type="nucleotide sequence ID" value="NZ_CP043427.1"/>
</dbReference>
<evidence type="ECO:0000256" key="1">
    <source>
        <dbReference type="ARBA" id="ARBA00022884"/>
    </source>
</evidence>
<dbReference type="EMBL" id="UFVD01000001">
    <property type="protein sequence ID" value="SUX11370.1"/>
    <property type="molecule type" value="Genomic_DNA"/>
</dbReference>
<dbReference type="EC" id="2.1.1.-" evidence="5"/>
<dbReference type="PANTHER" id="PTHR32319:SF0">
    <property type="entry name" value="BACTERIAL HEMOLYSIN-LIKE PROTEIN"/>
    <property type="match status" value="1"/>
</dbReference>
<dbReference type="Pfam" id="PF01479">
    <property type="entry name" value="S4"/>
    <property type="match status" value="1"/>
</dbReference>
<dbReference type="Gene3D" id="3.40.50.150">
    <property type="entry name" value="Vaccinia Virus protein VP39"/>
    <property type="match status" value="1"/>
</dbReference>
<dbReference type="InterPro" id="IPR002942">
    <property type="entry name" value="S4_RNA-bd"/>
</dbReference>
<accession>A0A381DL96</accession>
<evidence type="ECO:0000313" key="6">
    <source>
        <dbReference type="Proteomes" id="UP000254920"/>
    </source>
</evidence>
<organism evidence="5 6">
    <name type="scientific">Campylobacter sputorum subsp. sputorum</name>
    <dbReference type="NCBI Taxonomy" id="32024"/>
    <lineage>
        <taxon>Bacteria</taxon>
        <taxon>Pseudomonadati</taxon>
        <taxon>Campylobacterota</taxon>
        <taxon>Epsilonproteobacteria</taxon>
        <taxon>Campylobacterales</taxon>
        <taxon>Campylobacteraceae</taxon>
        <taxon>Campylobacter</taxon>
    </lineage>
</organism>
<evidence type="ECO:0000256" key="3">
    <source>
        <dbReference type="PROSITE-ProRule" id="PRU00182"/>
    </source>
</evidence>
<dbReference type="Pfam" id="PF01728">
    <property type="entry name" value="FtsJ"/>
    <property type="match status" value="1"/>
</dbReference>
<dbReference type="GO" id="GO:0032259">
    <property type="term" value="P:methylation"/>
    <property type="evidence" value="ECO:0007669"/>
    <property type="project" value="UniProtKB-KW"/>
</dbReference>
<dbReference type="SUPFAM" id="SSF53335">
    <property type="entry name" value="S-adenosyl-L-methionine-dependent methyltransferases"/>
    <property type="match status" value="1"/>
</dbReference>
<dbReference type="OrthoDB" id="9784736at2"/>
<name>A0A381DL96_9BACT</name>
<dbReference type="EC" id="2.1.1.226" evidence="5"/>
<feature type="domain" description="RNA-binding S4" evidence="4">
    <location>
        <begin position="1"/>
        <end position="69"/>
    </location>
</feature>
<gene>
    <name evidence="5" type="primary">rrmJ</name>
    <name evidence="5" type="ORF">NCTC12475_01590</name>
</gene>
<dbReference type="AlphaFoldDB" id="A0A381DL96"/>
<dbReference type="CDD" id="cd02440">
    <property type="entry name" value="AdoMet_MTases"/>
    <property type="match status" value="1"/>
</dbReference>
<dbReference type="SUPFAM" id="SSF55174">
    <property type="entry name" value="Alpha-L RNA-binding motif"/>
    <property type="match status" value="1"/>
</dbReference>
<keyword evidence="6" id="KW-1185">Reference proteome</keyword>
<dbReference type="Gene3D" id="3.10.290.10">
    <property type="entry name" value="RNA-binding S4 domain"/>
    <property type="match status" value="1"/>
</dbReference>
<dbReference type="PANTHER" id="PTHR32319">
    <property type="entry name" value="BACTERIAL HEMOLYSIN-LIKE PROTEIN"/>
    <property type="match status" value="1"/>
</dbReference>
<evidence type="ECO:0000313" key="5">
    <source>
        <dbReference type="EMBL" id="SUX11370.1"/>
    </source>
</evidence>
<dbReference type="GeneID" id="93090231"/>
<keyword evidence="5" id="KW-0489">Methyltransferase</keyword>
<keyword evidence="5" id="KW-0808">Transferase</keyword>
<dbReference type="InterPro" id="IPR047048">
    <property type="entry name" value="TlyA"/>
</dbReference>
<dbReference type="InterPro" id="IPR036986">
    <property type="entry name" value="S4_RNA-bd_sf"/>
</dbReference>
<reference evidence="5 6" key="1">
    <citation type="submission" date="2018-06" db="EMBL/GenBank/DDBJ databases">
        <authorList>
            <consortium name="Pathogen Informatics"/>
            <person name="Doyle S."/>
        </authorList>
    </citation>
    <scope>NUCLEOTIDE SEQUENCE [LARGE SCALE GENOMIC DNA]</scope>
    <source>
        <strain evidence="5 6">NCTC12475</strain>
    </source>
</reference>
<protein>
    <submittedName>
        <fullName evidence="5">Ribosomal RNA large subunit methyltransferase J</fullName>
        <ecNumber evidence="5">2.1.1.-</ecNumber>
        <ecNumber evidence="5">2.1.1.226</ecNumber>
    </submittedName>
</protein>
<dbReference type="GO" id="GO:0003723">
    <property type="term" value="F:RNA binding"/>
    <property type="evidence" value="ECO:0007669"/>
    <property type="project" value="UniProtKB-KW"/>
</dbReference>